<name>A0ABQ8S298_PERAM</name>
<gene>
    <name evidence="1" type="ORF">ANN_23983</name>
</gene>
<accession>A0ABQ8S298</accession>
<reference evidence="1 2" key="1">
    <citation type="journal article" date="2022" name="Allergy">
        <title>Genome assembly and annotation of Periplaneta americana reveal a comprehensive cockroach allergen profile.</title>
        <authorList>
            <person name="Wang L."/>
            <person name="Xiong Q."/>
            <person name="Saelim N."/>
            <person name="Wang L."/>
            <person name="Nong W."/>
            <person name="Wan A.T."/>
            <person name="Shi M."/>
            <person name="Liu X."/>
            <person name="Cao Q."/>
            <person name="Hui J.H.L."/>
            <person name="Sookrung N."/>
            <person name="Leung T.F."/>
            <person name="Tungtrongchitr A."/>
            <person name="Tsui S.K.W."/>
        </authorList>
    </citation>
    <scope>NUCLEOTIDE SEQUENCE [LARGE SCALE GENOMIC DNA]</scope>
    <source>
        <strain evidence="1">PWHHKU_190912</strain>
    </source>
</reference>
<evidence type="ECO:0000313" key="2">
    <source>
        <dbReference type="Proteomes" id="UP001148838"/>
    </source>
</evidence>
<organism evidence="1 2">
    <name type="scientific">Periplaneta americana</name>
    <name type="common">American cockroach</name>
    <name type="synonym">Blatta americana</name>
    <dbReference type="NCBI Taxonomy" id="6978"/>
    <lineage>
        <taxon>Eukaryota</taxon>
        <taxon>Metazoa</taxon>
        <taxon>Ecdysozoa</taxon>
        <taxon>Arthropoda</taxon>
        <taxon>Hexapoda</taxon>
        <taxon>Insecta</taxon>
        <taxon>Pterygota</taxon>
        <taxon>Neoptera</taxon>
        <taxon>Polyneoptera</taxon>
        <taxon>Dictyoptera</taxon>
        <taxon>Blattodea</taxon>
        <taxon>Blattoidea</taxon>
        <taxon>Blattidae</taxon>
        <taxon>Blattinae</taxon>
        <taxon>Periplaneta</taxon>
    </lineage>
</organism>
<dbReference type="Proteomes" id="UP001148838">
    <property type="component" value="Unassembled WGS sequence"/>
</dbReference>
<keyword evidence="2" id="KW-1185">Reference proteome</keyword>
<sequence>MSPGSNTESYPAFAHIGLRENPGKNLNEVEGKPWKNFNQLSEHCYYHLVVDERNITVRYYPMSDATQLSPTAIPCPIRYARVFGIRNYRAVRNHSCALQPKSTFMPM</sequence>
<comment type="caution">
    <text evidence="1">The sequence shown here is derived from an EMBL/GenBank/DDBJ whole genome shotgun (WGS) entry which is preliminary data.</text>
</comment>
<dbReference type="EMBL" id="JAJSOF020000037">
    <property type="protein sequence ID" value="KAJ4427970.1"/>
    <property type="molecule type" value="Genomic_DNA"/>
</dbReference>
<protein>
    <submittedName>
        <fullName evidence="1">Uncharacterized protein</fullName>
    </submittedName>
</protein>
<proteinExistence type="predicted"/>
<evidence type="ECO:0000313" key="1">
    <source>
        <dbReference type="EMBL" id="KAJ4427970.1"/>
    </source>
</evidence>